<evidence type="ECO:0000256" key="3">
    <source>
        <dbReference type="ARBA" id="ARBA00022295"/>
    </source>
</evidence>
<evidence type="ECO:0000256" key="5">
    <source>
        <dbReference type="ARBA" id="ARBA00023228"/>
    </source>
</evidence>
<evidence type="ECO:0000313" key="7">
    <source>
        <dbReference type="Proteomes" id="UP001558632"/>
    </source>
</evidence>
<gene>
    <name evidence="6" type="ORF">TSPI_01200</name>
</gene>
<reference evidence="6 7" key="1">
    <citation type="submission" date="2024-07" db="EMBL/GenBank/DDBJ databases">
        <title>Enhanced genomic and transcriptomic resources for Trichinella pseudospiralis and T. spiralis underpin the discovery of pronounced molecular differences between stages and species.</title>
        <authorList>
            <person name="Pasi K.K."/>
            <person name="La Rosa G."/>
            <person name="Gomez-Morales M.A."/>
            <person name="Tosini F."/>
            <person name="Sumanam S."/>
            <person name="Young N.D."/>
            <person name="Chang B.C."/>
            <person name="Robin G.B."/>
        </authorList>
    </citation>
    <scope>NUCLEOTIDE SEQUENCE [LARGE SCALE GENOMIC DNA]</scope>
    <source>
        <strain evidence="6">ISS534</strain>
    </source>
</reference>
<organism evidence="6 7">
    <name type="scientific">Trichinella spiralis</name>
    <name type="common">Trichina worm</name>
    <dbReference type="NCBI Taxonomy" id="6334"/>
    <lineage>
        <taxon>Eukaryota</taxon>
        <taxon>Metazoa</taxon>
        <taxon>Ecdysozoa</taxon>
        <taxon>Nematoda</taxon>
        <taxon>Enoplea</taxon>
        <taxon>Dorylaimia</taxon>
        <taxon>Trichinellida</taxon>
        <taxon>Trichinellidae</taxon>
        <taxon>Trichinella</taxon>
    </lineage>
</organism>
<protein>
    <recommendedName>
        <fullName evidence="3">BLOC-1-related complex subunit 7</fullName>
    </recommendedName>
</protein>
<dbReference type="EMBL" id="JBEUSY010000165">
    <property type="protein sequence ID" value="KAL1243635.1"/>
    <property type="molecule type" value="Genomic_DNA"/>
</dbReference>
<sequence>MPRRLSSEGKSILEAKAHESVSSFGAALSQIIKSSHSSEILHSTVRSFVQHEACLHNSIASLKQLDFASTKLISVLKNTAENTQFIEKTKEQLDLIESADYWLNYNEEKEE</sequence>
<evidence type="ECO:0000256" key="2">
    <source>
        <dbReference type="ARBA" id="ARBA00005433"/>
    </source>
</evidence>
<keyword evidence="5" id="KW-0458">Lysosome</keyword>
<keyword evidence="7" id="KW-1185">Reference proteome</keyword>
<evidence type="ECO:0000256" key="4">
    <source>
        <dbReference type="ARBA" id="ARBA00023136"/>
    </source>
</evidence>
<comment type="subcellular location">
    <subcellularLocation>
        <location evidence="1">Lysosome membrane</location>
    </subcellularLocation>
</comment>
<comment type="similarity">
    <text evidence="2">Belongs to the BORCS7 family.</text>
</comment>
<dbReference type="Proteomes" id="UP001558632">
    <property type="component" value="Unassembled WGS sequence"/>
</dbReference>
<comment type="caution">
    <text evidence="6">The sequence shown here is derived from an EMBL/GenBank/DDBJ whole genome shotgun (WGS) entry which is preliminary data.</text>
</comment>
<accession>A0ABR3KSK4</accession>
<dbReference type="Pfam" id="PF16088">
    <property type="entry name" value="BORCS7"/>
    <property type="match status" value="1"/>
</dbReference>
<evidence type="ECO:0000256" key="1">
    <source>
        <dbReference type="ARBA" id="ARBA00004656"/>
    </source>
</evidence>
<name>A0ABR3KSK4_TRISP</name>
<evidence type="ECO:0000313" key="6">
    <source>
        <dbReference type="EMBL" id="KAL1243635.1"/>
    </source>
</evidence>
<dbReference type="InterPro" id="IPR032143">
    <property type="entry name" value="BORCS7"/>
</dbReference>
<proteinExistence type="inferred from homology"/>
<keyword evidence="4" id="KW-0472">Membrane</keyword>